<gene>
    <name evidence="2" type="ORF">HMPREF0551_0675</name>
</gene>
<dbReference type="HOGENOM" id="CLU_3218027_0_0_4"/>
<comment type="caution">
    <text evidence="2">The sequence shown here is derived from an EMBL/GenBank/DDBJ whole genome shotgun (WGS) entry which is preliminary data.</text>
</comment>
<name>E7RVG3_9BURK</name>
<evidence type="ECO:0000256" key="1">
    <source>
        <dbReference type="SAM" id="MobiDB-lite"/>
    </source>
</evidence>
<reference evidence="2 3" key="1">
    <citation type="submission" date="2010-12" db="EMBL/GenBank/DDBJ databases">
        <authorList>
            <person name="Muzny D."/>
            <person name="Qin X."/>
            <person name="Deng J."/>
            <person name="Jiang H."/>
            <person name="Liu Y."/>
            <person name="Qu J."/>
            <person name="Song X.-Z."/>
            <person name="Zhang L."/>
            <person name="Thornton R."/>
            <person name="Coyle M."/>
            <person name="Francisco L."/>
            <person name="Jackson L."/>
            <person name="Javaid M."/>
            <person name="Korchina V."/>
            <person name="Kovar C."/>
            <person name="Mata R."/>
            <person name="Mathew T."/>
            <person name="Ngo R."/>
            <person name="Nguyen L."/>
            <person name="Nguyen N."/>
            <person name="Okwuonu G."/>
            <person name="Ongeri F."/>
            <person name="Pham C."/>
            <person name="Simmons D."/>
            <person name="Wilczek-Boney K."/>
            <person name="Hale W."/>
            <person name="Jakkamsetti A."/>
            <person name="Pham P."/>
            <person name="Ruth R."/>
            <person name="San Lucas F."/>
            <person name="Warren J."/>
            <person name="Zhang J."/>
            <person name="Zhao Z."/>
            <person name="Zhou C."/>
            <person name="Zhu D."/>
            <person name="Lee S."/>
            <person name="Bess C."/>
            <person name="Blankenburg K."/>
            <person name="Forbes L."/>
            <person name="Fu Q."/>
            <person name="Gubbala S."/>
            <person name="Hirani K."/>
            <person name="Jayaseelan J.C."/>
            <person name="Lara F."/>
            <person name="Munidasa M."/>
            <person name="Palculict T."/>
            <person name="Patil S."/>
            <person name="Pu L.-L."/>
            <person name="Saada N."/>
            <person name="Tang L."/>
            <person name="Weissenberger G."/>
            <person name="Zhu Y."/>
            <person name="Hemphill L."/>
            <person name="Shang Y."/>
            <person name="Youmans B."/>
            <person name="Ayvaz T."/>
            <person name="Ross M."/>
            <person name="Santibanez J."/>
            <person name="Aqrawi P."/>
            <person name="Gross S."/>
            <person name="Joshi V."/>
            <person name="Fowler G."/>
            <person name="Nazareth L."/>
            <person name="Reid J."/>
            <person name="Worley K."/>
            <person name="Petrosino J."/>
            <person name="Highlander S."/>
            <person name="Gibbs R."/>
        </authorList>
    </citation>
    <scope>NUCLEOTIDE SEQUENCE [LARGE SCALE GENOMIC DNA]</scope>
    <source>
        <strain evidence="2 3">ATCC 51599</strain>
    </source>
</reference>
<keyword evidence="3" id="KW-1185">Reference proteome</keyword>
<evidence type="ECO:0000313" key="3">
    <source>
        <dbReference type="Proteomes" id="UP000011021"/>
    </source>
</evidence>
<protein>
    <submittedName>
        <fullName evidence="2">Uncharacterized protein</fullName>
    </submittedName>
</protein>
<dbReference type="EMBL" id="AEQP01000002">
    <property type="protein sequence ID" value="EFV95767.1"/>
    <property type="molecule type" value="Genomic_DNA"/>
</dbReference>
<sequence>MKGARIAPFPTPAEGPWLTAPHDDPMAWMPAGGGCGGLQGPDVD</sequence>
<dbReference type="AlphaFoldDB" id="E7RVG3"/>
<proteinExistence type="predicted"/>
<evidence type="ECO:0000313" key="2">
    <source>
        <dbReference type="EMBL" id="EFV95767.1"/>
    </source>
</evidence>
<organism evidence="2 3">
    <name type="scientific">Lautropia mirabilis ATCC 51599</name>
    <dbReference type="NCBI Taxonomy" id="887898"/>
    <lineage>
        <taxon>Bacteria</taxon>
        <taxon>Pseudomonadati</taxon>
        <taxon>Pseudomonadota</taxon>
        <taxon>Betaproteobacteria</taxon>
        <taxon>Burkholderiales</taxon>
        <taxon>Burkholderiaceae</taxon>
        <taxon>Lautropia</taxon>
    </lineage>
</organism>
<feature type="region of interest" description="Disordered" evidence="1">
    <location>
        <begin position="1"/>
        <end position="24"/>
    </location>
</feature>
<dbReference type="Proteomes" id="UP000011021">
    <property type="component" value="Unassembled WGS sequence"/>
</dbReference>
<accession>E7RVG3</accession>
<dbReference type="PROSITE" id="PS51257">
    <property type="entry name" value="PROKAR_LIPOPROTEIN"/>
    <property type="match status" value="1"/>
</dbReference>
<dbReference type="STRING" id="887898.HMPREF0551_0675"/>